<accession>A0ABV7F2F5</accession>
<sequence length="64" mass="7449">MIEWRPITAQGKGLKSTLKAAKHHKNSLFIQHSVKIFECFARQYPPDYKVEWRVIALLVPEDSP</sequence>
<keyword evidence="2" id="KW-1185">Reference proteome</keyword>
<evidence type="ECO:0000313" key="2">
    <source>
        <dbReference type="Proteomes" id="UP001595530"/>
    </source>
</evidence>
<proteinExistence type="predicted"/>
<evidence type="ECO:0000313" key="1">
    <source>
        <dbReference type="EMBL" id="MFC3109253.1"/>
    </source>
</evidence>
<dbReference type="Proteomes" id="UP001595530">
    <property type="component" value="Unassembled WGS sequence"/>
</dbReference>
<gene>
    <name evidence="1" type="ORF">ACFOFO_14980</name>
</gene>
<protein>
    <submittedName>
        <fullName evidence="1">Uncharacterized protein</fullName>
    </submittedName>
</protein>
<reference evidence="2" key="1">
    <citation type="journal article" date="2019" name="Int. J. Syst. Evol. Microbiol.">
        <title>The Global Catalogue of Microorganisms (GCM) 10K type strain sequencing project: providing services to taxonomists for standard genome sequencing and annotation.</title>
        <authorList>
            <consortium name="The Broad Institute Genomics Platform"/>
            <consortium name="The Broad Institute Genome Sequencing Center for Infectious Disease"/>
            <person name="Wu L."/>
            <person name="Ma J."/>
        </authorList>
    </citation>
    <scope>NUCLEOTIDE SEQUENCE [LARGE SCALE GENOMIC DNA]</scope>
    <source>
        <strain evidence="2">KCTC 42986</strain>
    </source>
</reference>
<dbReference type="RefSeq" id="WP_390321983.1">
    <property type="nucleotide sequence ID" value="NZ_JBHRTP010000045.1"/>
</dbReference>
<organism evidence="1 2">
    <name type="scientific">Undibacterium arcticum</name>
    <dbReference type="NCBI Taxonomy" id="1762892"/>
    <lineage>
        <taxon>Bacteria</taxon>
        <taxon>Pseudomonadati</taxon>
        <taxon>Pseudomonadota</taxon>
        <taxon>Betaproteobacteria</taxon>
        <taxon>Burkholderiales</taxon>
        <taxon>Oxalobacteraceae</taxon>
        <taxon>Undibacterium</taxon>
    </lineage>
</organism>
<dbReference type="EMBL" id="JBHRTP010000045">
    <property type="protein sequence ID" value="MFC3109253.1"/>
    <property type="molecule type" value="Genomic_DNA"/>
</dbReference>
<name>A0ABV7F2F5_9BURK</name>
<comment type="caution">
    <text evidence="1">The sequence shown here is derived from an EMBL/GenBank/DDBJ whole genome shotgun (WGS) entry which is preliminary data.</text>
</comment>